<comment type="function">
    <text evidence="1">Protein O-mannosyltransferase that catalyzes the transfer of a single mannose residue from a polyprenol phospho-mannosyl lipidic donor to the hydroxyl group of selected serine and threonine residues in acceptor proteins.</text>
</comment>
<feature type="domain" description="Glycosyltransferase RgtA/B/C/D-like" evidence="2">
    <location>
        <begin position="65"/>
        <end position="209"/>
    </location>
</feature>
<feature type="transmembrane region" description="Helical" evidence="1">
    <location>
        <begin position="165"/>
        <end position="182"/>
    </location>
</feature>
<dbReference type="Pfam" id="PF13231">
    <property type="entry name" value="PMT_2"/>
    <property type="match status" value="1"/>
</dbReference>
<keyword evidence="1" id="KW-0328">Glycosyltransferase</keyword>
<dbReference type="InterPro" id="IPR032421">
    <property type="entry name" value="PMT_4TMC"/>
</dbReference>
<dbReference type="InterPro" id="IPR038731">
    <property type="entry name" value="RgtA/B/C-like"/>
</dbReference>
<dbReference type="InterPro" id="IPR027005">
    <property type="entry name" value="PMT-like"/>
</dbReference>
<comment type="pathway">
    <text evidence="1">Protein modification; protein glycosylation.</text>
</comment>
<feature type="transmembrane region" description="Helical" evidence="1">
    <location>
        <begin position="85"/>
        <end position="103"/>
    </location>
</feature>
<dbReference type="PANTHER" id="PTHR10050:SF46">
    <property type="entry name" value="PROTEIN O-MANNOSYL-TRANSFERASE 2"/>
    <property type="match status" value="1"/>
</dbReference>
<comment type="subcellular location">
    <subcellularLocation>
        <location evidence="1">Cell membrane</location>
    </subcellularLocation>
</comment>
<organism evidence="4 5">
    <name type="scientific">Alteriqipengyuania abyssalis</name>
    <dbReference type="NCBI Taxonomy" id="2860200"/>
    <lineage>
        <taxon>Bacteria</taxon>
        <taxon>Pseudomonadati</taxon>
        <taxon>Pseudomonadota</taxon>
        <taxon>Alphaproteobacteria</taxon>
        <taxon>Sphingomonadales</taxon>
        <taxon>Erythrobacteraceae</taxon>
        <taxon>Alteriqipengyuania</taxon>
    </lineage>
</organism>
<dbReference type="Pfam" id="PF16192">
    <property type="entry name" value="PMT_4TMC"/>
    <property type="match status" value="1"/>
</dbReference>
<evidence type="ECO:0000259" key="2">
    <source>
        <dbReference type="Pfam" id="PF13231"/>
    </source>
</evidence>
<feature type="transmembrane region" description="Helical" evidence="1">
    <location>
        <begin position="141"/>
        <end position="158"/>
    </location>
</feature>
<accession>A0ABS7PGZ2</accession>
<evidence type="ECO:0000313" key="4">
    <source>
        <dbReference type="EMBL" id="MBY8338344.1"/>
    </source>
</evidence>
<evidence type="ECO:0000256" key="1">
    <source>
        <dbReference type="RuleBase" id="RU367007"/>
    </source>
</evidence>
<feature type="domain" description="Protein O-mannosyl-transferase C-terminal four TM" evidence="3">
    <location>
        <begin position="260"/>
        <end position="430"/>
    </location>
</feature>
<keyword evidence="1" id="KW-0808">Transferase</keyword>
<feature type="transmembrane region" description="Helical" evidence="1">
    <location>
        <begin position="115"/>
        <end position="135"/>
    </location>
</feature>
<feature type="transmembrane region" description="Helical" evidence="1">
    <location>
        <begin position="339"/>
        <end position="356"/>
    </location>
</feature>
<dbReference type="EC" id="2.4.1.-" evidence="1"/>
<dbReference type="RefSeq" id="WP_222825835.1">
    <property type="nucleotide sequence ID" value="NZ_JAHWXP010000005.1"/>
</dbReference>
<keyword evidence="1" id="KW-1003">Cell membrane</keyword>
<keyword evidence="1" id="KW-1133">Transmembrane helix</keyword>
<comment type="caution">
    <text evidence="4">The sequence shown here is derived from an EMBL/GenBank/DDBJ whole genome shotgun (WGS) entry which is preliminary data.</text>
</comment>
<feature type="transmembrane region" description="Helical" evidence="1">
    <location>
        <begin position="387"/>
        <end position="407"/>
    </location>
</feature>
<keyword evidence="1" id="KW-0812">Transmembrane</keyword>
<name>A0ABS7PGZ2_9SPHN</name>
<protein>
    <recommendedName>
        <fullName evidence="1">Polyprenol-phosphate-mannose--protein mannosyltransferase</fullName>
        <ecNumber evidence="1">2.4.1.-</ecNumber>
    </recommendedName>
</protein>
<reference evidence="4 5" key="1">
    <citation type="submission" date="2021-07" db="EMBL/GenBank/DDBJ databases">
        <title>Alteriqipengyuania abyssalis NZ-12B nov, sp.nov isolated from deep sea sponge in pacific ocean.</title>
        <authorList>
            <person name="Tareen S."/>
            <person name="Wink J."/>
        </authorList>
    </citation>
    <scope>NUCLEOTIDE SEQUENCE [LARGE SCALE GENOMIC DNA]</scope>
    <source>
        <strain evidence="4 5">NZ-12B</strain>
    </source>
</reference>
<keyword evidence="5" id="KW-1185">Reference proteome</keyword>
<proteinExistence type="inferred from homology"/>
<feature type="transmembrane region" description="Helical" evidence="1">
    <location>
        <begin position="16"/>
        <end position="35"/>
    </location>
</feature>
<gene>
    <name evidence="4" type="ORF">KYN89_14945</name>
</gene>
<evidence type="ECO:0000259" key="3">
    <source>
        <dbReference type="Pfam" id="PF16192"/>
    </source>
</evidence>
<keyword evidence="1" id="KW-0472">Membrane</keyword>
<evidence type="ECO:0000313" key="5">
    <source>
        <dbReference type="Proteomes" id="UP000759298"/>
    </source>
</evidence>
<sequence length="431" mass="47947">MTRAHATRVPASDDPLLACLGLTLGFFLLCLWRLWLPSGPYFDEIHYLPAARELLTGFDYRNPEHPPLGKEIIAAGIWLLGDNPWGWRIFSALAGTLALFAGMRALWHASHGRDATLAYGVLLATGFLLFVHAQIAMLDVFMAAFFLTALWLFASACRQRRETRARLDLIASGIALGLSMAAKWNAVPLAPLLGLFFLAMRIHAGTSRERFADLDASPVRGVSLVEAPLWLGVLPLAVYSATFWPAFQVENGPFAGMDLLGAHLHMLELQESVKEAHPYQSTWDQWVLNTRAIWYLYEVTDGAQRGVMLIGNPLTMLLGLIGVAWCAFAALFRRRADAGFAVTFYAASVGFWVVAAKPIQFYYHYFLPSCFLLACLALLLARLRATVFGWVYWAVLAGSVGVFVYFYPILSAAELSGEQAFNQWMWLAGWR</sequence>
<feature type="transmembrane region" description="Helical" evidence="1">
    <location>
        <begin position="314"/>
        <end position="332"/>
    </location>
</feature>
<feature type="transmembrane region" description="Helical" evidence="1">
    <location>
        <begin position="362"/>
        <end position="380"/>
    </location>
</feature>
<dbReference type="PANTHER" id="PTHR10050">
    <property type="entry name" value="DOLICHYL-PHOSPHATE-MANNOSE--PROTEIN MANNOSYLTRANSFERASE"/>
    <property type="match status" value="1"/>
</dbReference>
<dbReference type="EMBL" id="JAHWXP010000005">
    <property type="protein sequence ID" value="MBY8338344.1"/>
    <property type="molecule type" value="Genomic_DNA"/>
</dbReference>
<comment type="similarity">
    <text evidence="1">Belongs to the glycosyltransferase 39 family.</text>
</comment>
<dbReference type="Proteomes" id="UP000759298">
    <property type="component" value="Unassembled WGS sequence"/>
</dbReference>